<dbReference type="GO" id="GO:0020037">
    <property type="term" value="F:heme binding"/>
    <property type="evidence" value="ECO:0007669"/>
    <property type="project" value="InterPro"/>
</dbReference>
<evidence type="ECO:0000256" key="7">
    <source>
        <dbReference type="ARBA" id="ARBA00022989"/>
    </source>
</evidence>
<dbReference type="InterPro" id="IPR001128">
    <property type="entry name" value="Cyt_P450"/>
</dbReference>
<evidence type="ECO:0000313" key="13">
    <source>
        <dbReference type="Proteomes" id="UP000012065"/>
    </source>
</evidence>
<comment type="cofactor">
    <cofactor evidence="1">
        <name>heme</name>
        <dbReference type="ChEBI" id="CHEBI:30413"/>
    </cofactor>
</comment>
<dbReference type="AlphaFoldDB" id="M5BXT2"/>
<evidence type="ECO:0000313" key="12">
    <source>
        <dbReference type="EMBL" id="CCO31991.1"/>
    </source>
</evidence>
<organism evidence="12 13">
    <name type="scientific">Thanatephorus cucumeris (strain AG1-IB / isolate 7/3/14)</name>
    <name type="common">Lettuce bottom rot fungus</name>
    <name type="synonym">Rhizoctonia solani</name>
    <dbReference type="NCBI Taxonomy" id="1108050"/>
    <lineage>
        <taxon>Eukaryota</taxon>
        <taxon>Fungi</taxon>
        <taxon>Dikarya</taxon>
        <taxon>Basidiomycota</taxon>
        <taxon>Agaricomycotina</taxon>
        <taxon>Agaricomycetes</taxon>
        <taxon>Cantharellales</taxon>
        <taxon>Ceratobasidiaceae</taxon>
        <taxon>Rhizoctonia</taxon>
        <taxon>Rhizoctonia solani AG-1</taxon>
    </lineage>
</organism>
<dbReference type="PANTHER" id="PTHR46300:SF2">
    <property type="entry name" value="CYTOCHROME P450 MONOOXYGENASE ALNH-RELATED"/>
    <property type="match status" value="1"/>
</dbReference>
<keyword evidence="10" id="KW-0503">Monooxygenase</keyword>
<dbReference type="Pfam" id="PF00067">
    <property type="entry name" value="p450"/>
    <property type="match status" value="1"/>
</dbReference>
<evidence type="ECO:0000256" key="4">
    <source>
        <dbReference type="ARBA" id="ARBA00022617"/>
    </source>
</evidence>
<evidence type="ECO:0000256" key="8">
    <source>
        <dbReference type="ARBA" id="ARBA00023002"/>
    </source>
</evidence>
<reference evidence="12 13" key="1">
    <citation type="journal article" date="2013" name="J. Biotechnol.">
        <title>Establishment and interpretation of the genome sequence of the phytopathogenic fungus Rhizoctonia solani AG1-IB isolate 7/3/14.</title>
        <authorList>
            <person name="Wibberg D.W."/>
            <person name="Jelonek L.J."/>
            <person name="Rupp O.R."/>
            <person name="Hennig M.H."/>
            <person name="Eikmeyer F.E."/>
            <person name="Goesmann A.G."/>
            <person name="Hartmann A.H."/>
            <person name="Borriss R.B."/>
            <person name="Grosch R.G."/>
            <person name="Puehler A.P."/>
            <person name="Schlueter A.S."/>
        </authorList>
    </citation>
    <scope>NUCLEOTIDE SEQUENCE [LARGE SCALE GENOMIC DNA]</scope>
    <source>
        <strain evidence="13">AG1-IB / isolate 7/3/14</strain>
    </source>
</reference>
<gene>
    <name evidence="12" type="ORF">BN14_06043</name>
</gene>
<keyword evidence="5" id="KW-0812">Transmembrane</keyword>
<evidence type="ECO:0008006" key="14">
    <source>
        <dbReference type="Google" id="ProtNLM"/>
    </source>
</evidence>
<evidence type="ECO:0000256" key="10">
    <source>
        <dbReference type="ARBA" id="ARBA00023033"/>
    </source>
</evidence>
<dbReference type="GO" id="GO:0016705">
    <property type="term" value="F:oxidoreductase activity, acting on paired donors, with incorporation or reduction of molecular oxygen"/>
    <property type="evidence" value="ECO:0007669"/>
    <property type="project" value="InterPro"/>
</dbReference>
<comment type="caution">
    <text evidence="12">The sequence shown here is derived from an EMBL/GenBank/DDBJ whole genome shotgun (WGS) entry which is preliminary data.</text>
</comment>
<keyword evidence="9" id="KW-0408">Iron</keyword>
<protein>
    <recommendedName>
        <fullName evidence="14">Cytochrome P450 domain-containing protein</fullName>
    </recommendedName>
</protein>
<dbReference type="SUPFAM" id="SSF48264">
    <property type="entry name" value="Cytochrome P450"/>
    <property type="match status" value="1"/>
</dbReference>
<dbReference type="EMBL" id="CAOJ01009120">
    <property type="protein sequence ID" value="CCO31991.1"/>
    <property type="molecule type" value="Genomic_DNA"/>
</dbReference>
<dbReference type="Proteomes" id="UP000012065">
    <property type="component" value="Unassembled WGS sequence"/>
</dbReference>
<keyword evidence="8" id="KW-0560">Oxidoreductase</keyword>
<dbReference type="PANTHER" id="PTHR46300">
    <property type="entry name" value="P450, PUTATIVE (EUROFUNG)-RELATED-RELATED"/>
    <property type="match status" value="1"/>
</dbReference>
<comment type="subcellular location">
    <subcellularLocation>
        <location evidence="2">Membrane</location>
    </subcellularLocation>
</comment>
<proteinExistence type="inferred from homology"/>
<comment type="similarity">
    <text evidence="3">Belongs to the cytochrome P450 family.</text>
</comment>
<name>M5BXT2_THACB</name>
<accession>M5BXT2</accession>
<dbReference type="GO" id="GO:0016020">
    <property type="term" value="C:membrane"/>
    <property type="evidence" value="ECO:0007669"/>
    <property type="project" value="UniProtKB-SubCell"/>
</dbReference>
<sequence>MDLIPILKHVPEALASWKTLCKKTRKLQRDLYFGLLEETERRVANHQENNCFMEQVLARQKEFGMNRELVGYLGGVLLEGGSDTTSSFLQTLVLGLTAFPDVQKKAQVKSFC</sequence>
<dbReference type="InterPro" id="IPR036396">
    <property type="entry name" value="Cyt_P450_sf"/>
</dbReference>
<evidence type="ECO:0000256" key="9">
    <source>
        <dbReference type="ARBA" id="ARBA00023004"/>
    </source>
</evidence>
<evidence type="ECO:0000256" key="11">
    <source>
        <dbReference type="ARBA" id="ARBA00023136"/>
    </source>
</evidence>
<dbReference type="Gene3D" id="1.10.630.10">
    <property type="entry name" value="Cytochrome P450"/>
    <property type="match status" value="1"/>
</dbReference>
<keyword evidence="6" id="KW-0479">Metal-binding</keyword>
<dbReference type="GO" id="GO:0005506">
    <property type="term" value="F:iron ion binding"/>
    <property type="evidence" value="ECO:0007669"/>
    <property type="project" value="InterPro"/>
</dbReference>
<keyword evidence="7" id="KW-1133">Transmembrane helix</keyword>
<evidence type="ECO:0000256" key="1">
    <source>
        <dbReference type="ARBA" id="ARBA00001971"/>
    </source>
</evidence>
<dbReference type="GO" id="GO:0004497">
    <property type="term" value="F:monooxygenase activity"/>
    <property type="evidence" value="ECO:0007669"/>
    <property type="project" value="UniProtKB-KW"/>
</dbReference>
<evidence type="ECO:0000256" key="6">
    <source>
        <dbReference type="ARBA" id="ARBA00022723"/>
    </source>
</evidence>
<evidence type="ECO:0000256" key="5">
    <source>
        <dbReference type="ARBA" id="ARBA00022692"/>
    </source>
</evidence>
<keyword evidence="4" id="KW-0349">Heme</keyword>
<dbReference type="InterPro" id="IPR050364">
    <property type="entry name" value="Cytochrome_P450_fung"/>
</dbReference>
<keyword evidence="11" id="KW-0472">Membrane</keyword>
<dbReference type="HOGENOM" id="CLU_172020_0_0_1"/>
<evidence type="ECO:0000256" key="3">
    <source>
        <dbReference type="ARBA" id="ARBA00010617"/>
    </source>
</evidence>
<evidence type="ECO:0000256" key="2">
    <source>
        <dbReference type="ARBA" id="ARBA00004370"/>
    </source>
</evidence>